<dbReference type="GO" id="GO:0030246">
    <property type="term" value="F:carbohydrate binding"/>
    <property type="evidence" value="ECO:0007669"/>
    <property type="project" value="UniProtKB-KW"/>
</dbReference>
<dbReference type="EMBL" id="MT143893">
    <property type="protein sequence ID" value="QJB04962.1"/>
    <property type="molecule type" value="Genomic_DNA"/>
</dbReference>
<dbReference type="AlphaFoldDB" id="A0A6H1Z6Y0"/>
<evidence type="ECO:0000313" key="2">
    <source>
        <dbReference type="EMBL" id="QJB04962.1"/>
    </source>
</evidence>
<proteinExistence type="predicted"/>
<name>A0A6H1Z6Y0_9ZZZZ</name>
<dbReference type="InterPro" id="IPR013320">
    <property type="entry name" value="ConA-like_dom_sf"/>
</dbReference>
<evidence type="ECO:0000313" key="1">
    <source>
        <dbReference type="EMBL" id="QJA43314.1"/>
    </source>
</evidence>
<dbReference type="SUPFAM" id="SSF49899">
    <property type="entry name" value="Concanavalin A-like lectins/glucanases"/>
    <property type="match status" value="1"/>
</dbReference>
<accession>A0A6H1Z6Y0</accession>
<organism evidence="1">
    <name type="scientific">viral metagenome</name>
    <dbReference type="NCBI Taxonomy" id="1070528"/>
    <lineage>
        <taxon>unclassified sequences</taxon>
        <taxon>metagenomes</taxon>
        <taxon>organismal metagenomes</taxon>
    </lineage>
</organism>
<reference evidence="1" key="1">
    <citation type="submission" date="2020-03" db="EMBL/GenBank/DDBJ databases">
        <title>The deep terrestrial virosphere.</title>
        <authorList>
            <person name="Holmfeldt K."/>
            <person name="Nilsson E."/>
            <person name="Simone D."/>
            <person name="Lopez-Fernandez M."/>
            <person name="Wu X."/>
            <person name="de Brujin I."/>
            <person name="Lundin D."/>
            <person name="Andersson A."/>
            <person name="Bertilsson S."/>
            <person name="Dopson M."/>
        </authorList>
    </citation>
    <scope>NUCLEOTIDE SEQUENCE</scope>
    <source>
        <strain evidence="1">MM171A00247</strain>
        <strain evidence="2">MM171B00144</strain>
    </source>
</reference>
<gene>
    <name evidence="1" type="ORF">MM171A00247_0028</name>
    <name evidence="2" type="ORF">MM171B00144_0001</name>
</gene>
<dbReference type="Gene3D" id="2.60.120.200">
    <property type="match status" value="1"/>
</dbReference>
<dbReference type="EMBL" id="MT143700">
    <property type="protein sequence ID" value="QJA43314.1"/>
    <property type="molecule type" value="Genomic_DNA"/>
</dbReference>
<sequence length="251" mass="27601">MIAKPSLPILDRSHPLTKGLVACYPFFERGGTTLHDISGRNNQGTLININPATAWVRTPYGWGLDFDGVDDYINVPHHSSLEGATFSLSAYIKTSSTASKFIFFKMVNSPPYPGYAMCTNQASANQISMWVGGSAWTNASFTWDNNWHYVVGIYDGTAVKIYIDGNLLISQVQTHAQSTAPLIIGTADAPQYYLLGTIAATCIWNRGLTNNQIIQLYADPWAMYRPRSAYTMGSMPTIPTLRTLSLMGVGR</sequence>
<keyword evidence="1" id="KW-0430">Lectin</keyword>
<dbReference type="Pfam" id="PF13385">
    <property type="entry name" value="Laminin_G_3"/>
    <property type="match status" value="1"/>
</dbReference>
<protein>
    <submittedName>
        <fullName evidence="1">Putative lectin/glucanase superfamily protein</fullName>
    </submittedName>
</protein>